<reference evidence="1 2" key="1">
    <citation type="journal article" date="2013" name="BMC Genomics">
        <title>Comparative genomics reveals distinct host-interacting traits of three major human-associated propionibacteria.</title>
        <authorList>
            <person name="Mak T.N."/>
            <person name="Schmid M."/>
            <person name="Brzuszkiewicz E."/>
            <person name="Zeng G."/>
            <person name="Meyer R."/>
            <person name="Sfanos K.S."/>
            <person name="Brinkmann V."/>
            <person name="Meyer T.F."/>
            <person name="Bruggemann H."/>
        </authorList>
    </citation>
    <scope>NUCLEOTIDE SEQUENCE [LARGE SCALE GENOMIC DNA]</scope>
    <source>
        <strain evidence="1 2">TM11</strain>
    </source>
</reference>
<evidence type="ECO:0000313" key="1">
    <source>
        <dbReference type="EMBL" id="ERF64266.1"/>
    </source>
</evidence>
<organism evidence="1 2">
    <name type="scientific">Cutibacterium granulosum TM11</name>
    <dbReference type="NCBI Taxonomy" id="1292373"/>
    <lineage>
        <taxon>Bacteria</taxon>
        <taxon>Bacillati</taxon>
        <taxon>Actinomycetota</taxon>
        <taxon>Actinomycetes</taxon>
        <taxon>Propionibacteriales</taxon>
        <taxon>Propionibacteriaceae</taxon>
        <taxon>Cutibacterium</taxon>
    </lineage>
</organism>
<proteinExistence type="predicted"/>
<dbReference type="EMBL" id="AOST01000064">
    <property type="protein sequence ID" value="ERF64266.1"/>
    <property type="molecule type" value="Genomic_DNA"/>
</dbReference>
<evidence type="ECO:0000313" key="2">
    <source>
        <dbReference type="Proteomes" id="UP000053711"/>
    </source>
</evidence>
<protein>
    <submittedName>
        <fullName evidence="1">Uncharacterized protein</fullName>
    </submittedName>
</protein>
<comment type="caution">
    <text evidence="1">The sequence shown here is derived from an EMBL/GenBank/DDBJ whole genome shotgun (WGS) entry which is preliminary data.</text>
</comment>
<keyword evidence="2" id="KW-1185">Reference proteome</keyword>
<accession>A0ACB4UMG7</accession>
<gene>
    <name evidence="1" type="ORF">H640_07344</name>
</gene>
<name>A0ACB4UMG7_9ACTN</name>
<sequence>MTRRIVAHCLAAFVLLTRFLSKVIHLIGSFAKGSGELSRIFRSHLHVPLEHLREETLELTQCHARSMTTLTIERHHLGCSLTQSSRELDCHARIKIHRILIVTQSIQVNHGNLPNNR</sequence>
<dbReference type="Proteomes" id="UP000053711">
    <property type="component" value="Unassembled WGS sequence"/>
</dbReference>